<protein>
    <submittedName>
        <fullName evidence="4">ROK family transcriptional regulator</fullName>
    </submittedName>
</protein>
<keyword evidence="5" id="KW-1185">Reference proteome</keyword>
<dbReference type="InterPro" id="IPR043129">
    <property type="entry name" value="ATPase_NBD"/>
</dbReference>
<evidence type="ECO:0000256" key="2">
    <source>
        <dbReference type="ARBA" id="ARBA00006479"/>
    </source>
</evidence>
<evidence type="ECO:0000313" key="5">
    <source>
        <dbReference type="Proteomes" id="UP000677305"/>
    </source>
</evidence>
<dbReference type="InterPro" id="IPR036390">
    <property type="entry name" value="WH_DNA-bd_sf"/>
</dbReference>
<reference evidence="4 5" key="1">
    <citation type="submission" date="2020-07" db="EMBL/GenBank/DDBJ databases">
        <title>Vallitalea guaymasensis genome.</title>
        <authorList>
            <person name="Postec A."/>
        </authorList>
    </citation>
    <scope>NUCLEOTIDE SEQUENCE [LARGE SCALE GENOMIC DNA]</scope>
    <source>
        <strain evidence="4 5">Ra1766G1</strain>
    </source>
</reference>
<dbReference type="PANTHER" id="PTHR18964:SF149">
    <property type="entry name" value="BIFUNCTIONAL UDP-N-ACETYLGLUCOSAMINE 2-EPIMERASE_N-ACETYLMANNOSAMINE KINASE"/>
    <property type="match status" value="1"/>
</dbReference>
<dbReference type="InterPro" id="IPR000600">
    <property type="entry name" value="ROK"/>
</dbReference>
<proteinExistence type="inferred from homology"/>
<dbReference type="SUPFAM" id="SSF46785">
    <property type="entry name" value="Winged helix' DNA-binding domain"/>
    <property type="match status" value="1"/>
</dbReference>
<dbReference type="SUPFAM" id="SSF53067">
    <property type="entry name" value="Actin-like ATPase domain"/>
    <property type="match status" value="1"/>
</dbReference>
<keyword evidence="3" id="KW-0119">Carbohydrate metabolism</keyword>
<dbReference type="Gene3D" id="1.10.10.10">
    <property type="entry name" value="Winged helix-like DNA-binding domain superfamily/Winged helix DNA-binding domain"/>
    <property type="match status" value="1"/>
</dbReference>
<dbReference type="Gene3D" id="3.30.420.40">
    <property type="match status" value="2"/>
</dbReference>
<dbReference type="Pfam" id="PF13412">
    <property type="entry name" value="HTH_24"/>
    <property type="match status" value="1"/>
</dbReference>
<dbReference type="RefSeq" id="WP_212690523.1">
    <property type="nucleotide sequence ID" value="NZ_CP058561.1"/>
</dbReference>
<evidence type="ECO:0000256" key="3">
    <source>
        <dbReference type="ARBA" id="ARBA00022629"/>
    </source>
</evidence>
<evidence type="ECO:0000313" key="4">
    <source>
        <dbReference type="EMBL" id="QUH30349.1"/>
    </source>
</evidence>
<comment type="similarity">
    <text evidence="2">Belongs to the ROK (NagC/XylR) family.</text>
</comment>
<dbReference type="GO" id="GO:0042732">
    <property type="term" value="P:D-xylose metabolic process"/>
    <property type="evidence" value="ECO:0007669"/>
    <property type="project" value="UniProtKB-KW"/>
</dbReference>
<dbReference type="Proteomes" id="UP000677305">
    <property type="component" value="Chromosome"/>
</dbReference>
<dbReference type="CDD" id="cd00090">
    <property type="entry name" value="HTH_ARSR"/>
    <property type="match status" value="1"/>
</dbReference>
<dbReference type="InterPro" id="IPR036388">
    <property type="entry name" value="WH-like_DNA-bd_sf"/>
</dbReference>
<dbReference type="AlphaFoldDB" id="A0A8J8MCL0"/>
<comment type="function">
    <text evidence="1">Transcriptional repressor of xylose-utilizing enzymes.</text>
</comment>
<sequence>MINKNIKGTSALRQKNRIQIIDYIRKNAPVTRIDIFNGTNISRPTITRIVKQLVEEKIVEESGMVETHAGRKPIYLKLRKSALCCMGMNIYRNNIRASIIDLDKNILISKKVSINNVKKEKEFLETVLDMIHSLIDESKISIKHVIGIGIGSSGVVDYDKGILHNFNPHLNIRNIPLKTFLEKELNIQTFVDNNPNTRALGEYWYGYGRGYKDIAYIVCGEGIGSGIIVDGNILRGKNNITGEFGHMTVAVNGRECNCGRYGCVEAYCSTEGIEKILNEKISQVDTSPIKDFIKGNRSKLNYSLICEFYNEDRYCKEVLDQATTILSIGLSNLMGILNPEIIVLSGELFDNDFMFDQVIDKTKQEVFTDLIGDIKFKKREQMDYVYEIGAAALVYKAYFKNV</sequence>
<name>A0A8J8MCL0_9FIRM</name>
<dbReference type="PANTHER" id="PTHR18964">
    <property type="entry name" value="ROK (REPRESSOR, ORF, KINASE) FAMILY"/>
    <property type="match status" value="1"/>
</dbReference>
<dbReference type="InterPro" id="IPR011991">
    <property type="entry name" value="ArsR-like_HTH"/>
</dbReference>
<dbReference type="Pfam" id="PF00480">
    <property type="entry name" value="ROK"/>
    <property type="match status" value="1"/>
</dbReference>
<keyword evidence="3" id="KW-0859">Xylose metabolism</keyword>
<gene>
    <name evidence="4" type="ORF">HYG85_16130</name>
</gene>
<dbReference type="EMBL" id="CP058561">
    <property type="protein sequence ID" value="QUH30349.1"/>
    <property type="molecule type" value="Genomic_DNA"/>
</dbReference>
<evidence type="ECO:0000256" key="1">
    <source>
        <dbReference type="ARBA" id="ARBA00002486"/>
    </source>
</evidence>
<accession>A0A8J8MCL0</accession>
<organism evidence="4 5">
    <name type="scientific">Vallitalea guaymasensis</name>
    <dbReference type="NCBI Taxonomy" id="1185412"/>
    <lineage>
        <taxon>Bacteria</taxon>
        <taxon>Bacillati</taxon>
        <taxon>Bacillota</taxon>
        <taxon>Clostridia</taxon>
        <taxon>Lachnospirales</taxon>
        <taxon>Vallitaleaceae</taxon>
        <taxon>Vallitalea</taxon>
    </lineage>
</organism>
<dbReference type="KEGG" id="vgu:HYG85_16130"/>